<comment type="caution">
    <text evidence="1">The sequence shown here is derived from an EMBL/GenBank/DDBJ whole genome shotgun (WGS) entry which is preliminary data.</text>
</comment>
<dbReference type="AlphaFoldDB" id="X1MMJ6"/>
<proteinExistence type="predicted"/>
<evidence type="ECO:0008006" key="2">
    <source>
        <dbReference type="Google" id="ProtNLM"/>
    </source>
</evidence>
<sequence length="38" mass="4377">MSRSIEWLGHATFVVTSARDKIIYIDPFIRDNPLCPIT</sequence>
<organism evidence="1">
    <name type="scientific">marine sediment metagenome</name>
    <dbReference type="NCBI Taxonomy" id="412755"/>
    <lineage>
        <taxon>unclassified sequences</taxon>
        <taxon>metagenomes</taxon>
        <taxon>ecological metagenomes</taxon>
    </lineage>
</organism>
<dbReference type="InterPro" id="IPR036866">
    <property type="entry name" value="RibonucZ/Hydroxyglut_hydro"/>
</dbReference>
<protein>
    <recommendedName>
        <fullName evidence="2">Metallo-beta-lactamase domain-containing protein</fullName>
    </recommendedName>
</protein>
<reference evidence="1" key="1">
    <citation type="journal article" date="2014" name="Front. Microbiol.">
        <title>High frequency of phylogenetically diverse reductive dehalogenase-homologous genes in deep subseafloor sedimentary metagenomes.</title>
        <authorList>
            <person name="Kawai M."/>
            <person name="Futagami T."/>
            <person name="Toyoda A."/>
            <person name="Takaki Y."/>
            <person name="Nishi S."/>
            <person name="Hori S."/>
            <person name="Arai W."/>
            <person name="Tsubouchi T."/>
            <person name="Morono Y."/>
            <person name="Uchiyama I."/>
            <person name="Ito T."/>
            <person name="Fujiyama A."/>
            <person name="Inagaki F."/>
            <person name="Takami H."/>
        </authorList>
    </citation>
    <scope>NUCLEOTIDE SEQUENCE</scope>
    <source>
        <strain evidence="1">Expedition CK06-06</strain>
    </source>
</reference>
<name>X1MMJ6_9ZZZZ</name>
<gene>
    <name evidence="1" type="ORF">S06H3_50838</name>
</gene>
<feature type="non-terminal residue" evidence="1">
    <location>
        <position position="38"/>
    </location>
</feature>
<dbReference type="Gene3D" id="3.60.15.10">
    <property type="entry name" value="Ribonuclease Z/Hydroxyacylglutathione hydrolase-like"/>
    <property type="match status" value="1"/>
</dbReference>
<accession>X1MMJ6</accession>
<dbReference type="EMBL" id="BARV01032218">
    <property type="protein sequence ID" value="GAI32872.1"/>
    <property type="molecule type" value="Genomic_DNA"/>
</dbReference>
<evidence type="ECO:0000313" key="1">
    <source>
        <dbReference type="EMBL" id="GAI32872.1"/>
    </source>
</evidence>